<evidence type="ECO:0000256" key="1">
    <source>
        <dbReference type="SAM" id="SignalP"/>
    </source>
</evidence>
<gene>
    <name evidence="2" type="ORF">JYP50_06410</name>
</gene>
<accession>A0A939DEV7</accession>
<comment type="caution">
    <text evidence="2">The sequence shown here is derived from an EMBL/GenBank/DDBJ whole genome shotgun (WGS) entry which is preliminary data.</text>
</comment>
<dbReference type="EMBL" id="JAFKCZ010000004">
    <property type="protein sequence ID" value="MBN7796212.1"/>
    <property type="molecule type" value="Genomic_DNA"/>
</dbReference>
<feature type="chain" id="PRO_5037506519" description="Peptidase M61 catalytic domain-containing protein" evidence="1">
    <location>
        <begin position="21"/>
        <end position="408"/>
    </location>
</feature>
<reference evidence="2" key="1">
    <citation type="submission" date="2021-02" db="EMBL/GenBank/DDBJ databases">
        <title>PHA producing bacteria isolated from coastal sediment in Guangdong, Shenzhen.</title>
        <authorList>
            <person name="Zheng W."/>
            <person name="Yu S."/>
            <person name="Huang Y."/>
        </authorList>
    </citation>
    <scope>NUCLEOTIDE SEQUENCE</scope>
    <source>
        <strain evidence="2">TN14-10</strain>
    </source>
</reference>
<evidence type="ECO:0000313" key="3">
    <source>
        <dbReference type="Proteomes" id="UP000664303"/>
    </source>
</evidence>
<protein>
    <recommendedName>
        <fullName evidence="4">Peptidase M61 catalytic domain-containing protein</fullName>
    </recommendedName>
</protein>
<evidence type="ECO:0000313" key="2">
    <source>
        <dbReference type="EMBL" id="MBN7796212.1"/>
    </source>
</evidence>
<dbReference type="PROSITE" id="PS51257">
    <property type="entry name" value="PROKAR_LIPOPROTEIN"/>
    <property type="match status" value="1"/>
</dbReference>
<dbReference type="RefSeq" id="WP_206559655.1">
    <property type="nucleotide sequence ID" value="NZ_JAFKCZ010000004.1"/>
</dbReference>
<proteinExistence type="predicted"/>
<keyword evidence="3" id="KW-1185">Reference proteome</keyword>
<evidence type="ECO:0008006" key="4">
    <source>
        <dbReference type="Google" id="ProtNLM"/>
    </source>
</evidence>
<organism evidence="2 3">
    <name type="scientific">Parahaliea mediterranea</name>
    <dbReference type="NCBI Taxonomy" id="651086"/>
    <lineage>
        <taxon>Bacteria</taxon>
        <taxon>Pseudomonadati</taxon>
        <taxon>Pseudomonadota</taxon>
        <taxon>Gammaproteobacteria</taxon>
        <taxon>Cellvibrionales</taxon>
        <taxon>Halieaceae</taxon>
        <taxon>Parahaliea</taxon>
    </lineage>
</organism>
<dbReference type="AlphaFoldDB" id="A0A939DEV7"/>
<keyword evidence="1" id="KW-0732">Signal</keyword>
<feature type="signal peptide" evidence="1">
    <location>
        <begin position="1"/>
        <end position="20"/>
    </location>
</feature>
<name>A0A939DEV7_9GAMM</name>
<dbReference type="Proteomes" id="UP000664303">
    <property type="component" value="Unassembled WGS sequence"/>
</dbReference>
<sequence>MRTFRLMLLSVALLACSATAEQYTIHYDVSVTPERGEAAVTITLRGDSLPSRIEVHFDPDQHRDWRAEPALDIDDDVATWRPRASGDSLSYRFAINHKRDGDSYDAMITDDWAVLRSDKLVPPMAVKVAKGLQASAELDFDLPEGWSSAAPYESLSDADNRYRVTDPGRRFIRPKGWLILGSIASRQDVIADVGVRVAAPRGQDIRLQDALAFVNWTLPYLKEIFPDFPPRLLIVSADDPMWRGGLSGPNSLFMHGDRPLISGNRTSSLIHELVHVGTSIRGTDKSDWIVEGIAEYYAVEILRRSGGISELRFRETLDELAQWGKESDGLFTGRSSGATTARAVGVMRQLDRELRELSEGKKSLDDVATALAEDGGKISVKAFVDTAERLAGGDLESLADIKSRITAN</sequence>